<dbReference type="InterPro" id="IPR005119">
    <property type="entry name" value="LysR_subst-bd"/>
</dbReference>
<keyword evidence="7" id="KW-1185">Reference proteome</keyword>
<dbReference type="RefSeq" id="WP_171587989.1">
    <property type="nucleotide sequence ID" value="NZ_JABGBO010000002.1"/>
</dbReference>
<dbReference type="AlphaFoldDB" id="A0A7Y4P411"/>
<dbReference type="SUPFAM" id="SSF46785">
    <property type="entry name" value="Winged helix' DNA-binding domain"/>
    <property type="match status" value="1"/>
</dbReference>
<dbReference type="Pfam" id="PF03466">
    <property type="entry name" value="LysR_substrate"/>
    <property type="match status" value="1"/>
</dbReference>
<dbReference type="GO" id="GO:0043565">
    <property type="term" value="F:sequence-specific DNA binding"/>
    <property type="evidence" value="ECO:0007669"/>
    <property type="project" value="TreeGrafter"/>
</dbReference>
<dbReference type="InterPro" id="IPR058163">
    <property type="entry name" value="LysR-type_TF_proteobact-type"/>
</dbReference>
<sequence>MDNLNDLRFFLCVAEQQSFTRAAAQLGVSPSAVSHTMKNLEQRLGVKLLHRTTRSVSLSQAGERLVQEITPLMSQIQQSLNSLGEYSGQLKGQLRINATESAYMYLWDKFQRFMHQNPEVQLELTADIRMVDIVAERFDIGIRLGDGIAKDMIAVRVGPDMQMAVVASPDYVERHGMPQTPHELHQYQMLSLRLPTYGGLLTWEFLHPEDGTLVKIQSRGRFASNSVPILKKAALGGLGLQWVPLYHVEAELQQGSLVEVLPNWRMRYPGFHVYYPNRRANDALFTAFVAAMKET</sequence>
<dbReference type="InterPro" id="IPR036390">
    <property type="entry name" value="WH_DNA-bd_sf"/>
</dbReference>
<dbReference type="GO" id="GO:0006351">
    <property type="term" value="P:DNA-templated transcription"/>
    <property type="evidence" value="ECO:0007669"/>
    <property type="project" value="TreeGrafter"/>
</dbReference>
<dbReference type="SUPFAM" id="SSF53850">
    <property type="entry name" value="Periplasmic binding protein-like II"/>
    <property type="match status" value="1"/>
</dbReference>
<dbReference type="InterPro" id="IPR000847">
    <property type="entry name" value="LysR_HTH_N"/>
</dbReference>
<evidence type="ECO:0000256" key="1">
    <source>
        <dbReference type="ARBA" id="ARBA00009437"/>
    </source>
</evidence>
<dbReference type="PANTHER" id="PTHR30537">
    <property type="entry name" value="HTH-TYPE TRANSCRIPTIONAL REGULATOR"/>
    <property type="match status" value="1"/>
</dbReference>
<evidence type="ECO:0000313" key="7">
    <source>
        <dbReference type="Proteomes" id="UP000541421"/>
    </source>
</evidence>
<name>A0A7Y4P411_9BURK</name>
<comment type="similarity">
    <text evidence="1">Belongs to the LysR transcriptional regulatory family.</text>
</comment>
<dbReference type="Gene3D" id="3.40.190.290">
    <property type="match status" value="1"/>
</dbReference>
<accession>A0A7Y4P411</accession>
<dbReference type="PANTHER" id="PTHR30537:SF1">
    <property type="entry name" value="HTH-TYPE TRANSCRIPTIONAL REGULATOR PGRR"/>
    <property type="match status" value="1"/>
</dbReference>
<reference evidence="6 7" key="1">
    <citation type="submission" date="2020-05" db="EMBL/GenBank/DDBJ databases">
        <authorList>
            <person name="Niu N."/>
        </authorList>
    </citation>
    <scope>NUCLEOTIDE SEQUENCE [LARGE SCALE GENOMIC DNA]</scope>
    <source>
        <strain evidence="6 7">LMG10982</strain>
    </source>
</reference>
<evidence type="ECO:0000259" key="5">
    <source>
        <dbReference type="PROSITE" id="PS50931"/>
    </source>
</evidence>
<comment type="caution">
    <text evidence="6">The sequence shown here is derived from an EMBL/GenBank/DDBJ whole genome shotgun (WGS) entry which is preliminary data.</text>
</comment>
<dbReference type="Proteomes" id="UP000541421">
    <property type="component" value="Unassembled WGS sequence"/>
</dbReference>
<dbReference type="Gene3D" id="1.10.10.10">
    <property type="entry name" value="Winged helix-like DNA-binding domain superfamily/Winged helix DNA-binding domain"/>
    <property type="match status" value="1"/>
</dbReference>
<evidence type="ECO:0000256" key="4">
    <source>
        <dbReference type="ARBA" id="ARBA00023163"/>
    </source>
</evidence>
<gene>
    <name evidence="6" type="ORF">HKX40_02455</name>
</gene>
<dbReference type="PROSITE" id="PS50931">
    <property type="entry name" value="HTH_LYSR"/>
    <property type="match status" value="1"/>
</dbReference>
<evidence type="ECO:0000313" key="6">
    <source>
        <dbReference type="EMBL" id="NOL49006.1"/>
    </source>
</evidence>
<keyword evidence="4" id="KW-0804">Transcription</keyword>
<evidence type="ECO:0000256" key="2">
    <source>
        <dbReference type="ARBA" id="ARBA00023015"/>
    </source>
</evidence>
<feature type="domain" description="HTH lysR-type" evidence="5">
    <location>
        <begin position="1"/>
        <end position="59"/>
    </location>
</feature>
<dbReference type="EMBL" id="JABGBO010000002">
    <property type="protein sequence ID" value="NOL49006.1"/>
    <property type="molecule type" value="Genomic_DNA"/>
</dbReference>
<protein>
    <submittedName>
        <fullName evidence="6">LysR family transcriptional regulator</fullName>
    </submittedName>
</protein>
<keyword evidence="3" id="KW-0238">DNA-binding</keyword>
<dbReference type="FunFam" id="1.10.10.10:FF:000001">
    <property type="entry name" value="LysR family transcriptional regulator"/>
    <property type="match status" value="1"/>
</dbReference>
<proteinExistence type="inferred from homology"/>
<dbReference type="GO" id="GO:0003700">
    <property type="term" value="F:DNA-binding transcription factor activity"/>
    <property type="evidence" value="ECO:0007669"/>
    <property type="project" value="InterPro"/>
</dbReference>
<evidence type="ECO:0000256" key="3">
    <source>
        <dbReference type="ARBA" id="ARBA00023125"/>
    </source>
</evidence>
<organism evidence="6 7">
    <name type="scientific">Pelistega europaea</name>
    <dbReference type="NCBI Taxonomy" id="106147"/>
    <lineage>
        <taxon>Bacteria</taxon>
        <taxon>Pseudomonadati</taxon>
        <taxon>Pseudomonadota</taxon>
        <taxon>Betaproteobacteria</taxon>
        <taxon>Burkholderiales</taxon>
        <taxon>Alcaligenaceae</taxon>
        <taxon>Pelistega</taxon>
    </lineage>
</organism>
<dbReference type="PRINTS" id="PR00039">
    <property type="entry name" value="HTHLYSR"/>
</dbReference>
<dbReference type="Pfam" id="PF00126">
    <property type="entry name" value="HTH_1"/>
    <property type="match status" value="1"/>
</dbReference>
<keyword evidence="2" id="KW-0805">Transcription regulation</keyword>
<dbReference type="InterPro" id="IPR036388">
    <property type="entry name" value="WH-like_DNA-bd_sf"/>
</dbReference>